<feature type="region of interest" description="Disordered" evidence="2">
    <location>
        <begin position="579"/>
        <end position="608"/>
    </location>
</feature>
<dbReference type="EMBL" id="WUQX01000001">
    <property type="protein sequence ID" value="MXP74422.1"/>
    <property type="molecule type" value="Genomic_DNA"/>
</dbReference>
<dbReference type="AlphaFoldDB" id="A0A7X3MDQ5"/>
<comment type="caution">
    <text evidence="3">The sequence shown here is derived from an EMBL/GenBank/DDBJ whole genome shotgun (WGS) entry which is preliminary data.</text>
</comment>
<feature type="compositionally biased region" description="Basic and acidic residues" evidence="2">
    <location>
        <begin position="538"/>
        <end position="561"/>
    </location>
</feature>
<feature type="region of interest" description="Disordered" evidence="2">
    <location>
        <begin position="294"/>
        <end position="313"/>
    </location>
</feature>
<gene>
    <name evidence="3" type="ORF">GN277_02990</name>
</gene>
<dbReference type="Proteomes" id="UP000460412">
    <property type="component" value="Unassembled WGS sequence"/>
</dbReference>
<evidence type="ECO:0000256" key="2">
    <source>
        <dbReference type="SAM" id="MobiDB-lite"/>
    </source>
</evidence>
<evidence type="ECO:0000313" key="4">
    <source>
        <dbReference type="Proteomes" id="UP000460412"/>
    </source>
</evidence>
<proteinExistence type="predicted"/>
<keyword evidence="1" id="KW-0175">Coiled coil</keyword>
<accession>A0A7X3MDQ5</accession>
<organism evidence="3 4">
    <name type="scientific">Sporofaciens musculi</name>
    <dbReference type="NCBI Taxonomy" id="2681861"/>
    <lineage>
        <taxon>Bacteria</taxon>
        <taxon>Bacillati</taxon>
        <taxon>Bacillota</taxon>
        <taxon>Clostridia</taxon>
        <taxon>Lachnospirales</taxon>
        <taxon>Lachnospiraceae</taxon>
        <taxon>Sporofaciens</taxon>
    </lineage>
</organism>
<sequence>MKFFYKSRGTISVFLTIILVPVLIFGGMTTDAARISMSKVVISDAGEMAMNAGLAQYNEELHDEYGLLVMKQSPESMKDELKKYFDGSLNGTGLDGTDGYKKILDLLTENFKTINVQGSEIYQTEVEKQQILEYMKYRAPVCLTELVVDKLKELKNTKKMAEAMKKQMEFGKAMEDCQDKFQKAKEALDTLDGVINSLESQKIEKELAQTEEDYKYVAALALLLREGALKYDERLSQLETGDMKASTEVFLLNVKYVDLANPLDEGTYNAYLTCMKYKNTIDDMGGIGKLLESNNQADQGEDTDNTGTDSGSLEKLKTDYERELKRIKDYPSLLLTHANACIDSHYQALNVYWNSAKGAEQAAKTAYDRLKDVKKELEKAKTKFAEWDRANRELKNAGSNTESMDAEVEKYRKFFDDGNGAADSSQLESLMEDVRTNQEYFKKLKGVLEEEKFCDKSIATTSAPEQSECYKRAAGTCLSGMKTSGYETFYAIKKIWSEKYIVKYEHADINSAGSSKSISEHPFYKRLQEYCKESNSGDSKEKQEANSRLEQSKTAGEDAKKADEYPDFSWSTVNVRPSSQVENAASQANDKAADLDAAGDVGNSSARRNSIDKFGESIDAATSFLDKVDEIVTKGLENLYIAEYAMQMFSYYTVNKEDGQERAQEDIIGISGYKLSNHAAYQAEGEYILWGKDTSKENIKNTVMMIFWNPAAF</sequence>
<reference evidence="3 4" key="1">
    <citation type="submission" date="2019-12" db="EMBL/GenBank/DDBJ databases">
        <title>Sporaefaciens musculi gen. nov., sp. nov., a novel bacterium isolated from the caecum of an obese mouse.</title>
        <authorList>
            <person name="Rasmussen T.S."/>
            <person name="Streidl T."/>
            <person name="Hitch T.C.A."/>
            <person name="Wortmann E."/>
            <person name="Deptula P."/>
            <person name="Hansen M."/>
            <person name="Nielsen D.S."/>
            <person name="Clavel T."/>
            <person name="Vogensen F.K."/>
        </authorList>
    </citation>
    <scope>NUCLEOTIDE SEQUENCE [LARGE SCALE GENOMIC DNA]</scope>
    <source>
        <strain evidence="3 4">WCA-9-b2</strain>
    </source>
</reference>
<feature type="coiled-coil region" evidence="1">
    <location>
        <begin position="147"/>
        <end position="201"/>
    </location>
</feature>
<feature type="compositionally biased region" description="Polar residues" evidence="2">
    <location>
        <begin position="579"/>
        <end position="589"/>
    </location>
</feature>
<evidence type="ECO:0000256" key="1">
    <source>
        <dbReference type="SAM" id="Coils"/>
    </source>
</evidence>
<protein>
    <submittedName>
        <fullName evidence="3">Uncharacterized protein</fullName>
    </submittedName>
</protein>
<feature type="coiled-coil region" evidence="1">
    <location>
        <begin position="356"/>
        <end position="397"/>
    </location>
</feature>
<dbReference type="RefSeq" id="WP_159749714.1">
    <property type="nucleotide sequence ID" value="NZ_WUQX01000001.1"/>
</dbReference>
<keyword evidence="4" id="KW-1185">Reference proteome</keyword>
<evidence type="ECO:0000313" key="3">
    <source>
        <dbReference type="EMBL" id="MXP74422.1"/>
    </source>
</evidence>
<name>A0A7X3MDQ5_9FIRM</name>
<feature type="region of interest" description="Disordered" evidence="2">
    <location>
        <begin position="534"/>
        <end position="561"/>
    </location>
</feature>